<dbReference type="SUPFAM" id="SSF103473">
    <property type="entry name" value="MFS general substrate transporter"/>
    <property type="match status" value="1"/>
</dbReference>
<evidence type="ECO:0000256" key="4">
    <source>
        <dbReference type="ARBA" id="ARBA00022989"/>
    </source>
</evidence>
<dbReference type="InterPro" id="IPR011701">
    <property type="entry name" value="MFS"/>
</dbReference>
<evidence type="ECO:0000256" key="2">
    <source>
        <dbReference type="ARBA" id="ARBA00022448"/>
    </source>
</evidence>
<dbReference type="PRINTS" id="PR01036">
    <property type="entry name" value="TCRTETB"/>
</dbReference>
<feature type="transmembrane region" description="Helical" evidence="6">
    <location>
        <begin position="427"/>
        <end position="451"/>
    </location>
</feature>
<evidence type="ECO:0000313" key="9">
    <source>
        <dbReference type="Proteomes" id="UP001056500"/>
    </source>
</evidence>
<feature type="transmembrane region" description="Helical" evidence="6">
    <location>
        <begin position="258"/>
        <end position="279"/>
    </location>
</feature>
<dbReference type="InterPro" id="IPR020846">
    <property type="entry name" value="MFS_dom"/>
</dbReference>
<feature type="transmembrane region" description="Helical" evidence="6">
    <location>
        <begin position="221"/>
        <end position="238"/>
    </location>
</feature>
<feature type="domain" description="Major facilitator superfamily (MFS) profile" evidence="7">
    <location>
        <begin position="13"/>
        <end position="453"/>
    </location>
</feature>
<dbReference type="Pfam" id="PF07690">
    <property type="entry name" value="MFS_1"/>
    <property type="match status" value="1"/>
</dbReference>
<feature type="transmembrane region" description="Helical" evidence="6">
    <location>
        <begin position="51"/>
        <end position="67"/>
    </location>
</feature>
<dbReference type="EMBL" id="CP098755">
    <property type="protein sequence ID" value="USG67880.1"/>
    <property type="molecule type" value="Genomic_DNA"/>
</dbReference>
<feature type="transmembrane region" description="Helical" evidence="6">
    <location>
        <begin position="291"/>
        <end position="314"/>
    </location>
</feature>
<dbReference type="Gene3D" id="1.20.1720.10">
    <property type="entry name" value="Multidrug resistance protein D"/>
    <property type="match status" value="1"/>
</dbReference>
<accession>A0ABY4WL43</accession>
<name>A0ABY4WL43_9BACL</name>
<evidence type="ECO:0000256" key="1">
    <source>
        <dbReference type="ARBA" id="ARBA00004651"/>
    </source>
</evidence>
<feature type="transmembrane region" description="Helical" evidence="6">
    <location>
        <begin position="347"/>
        <end position="373"/>
    </location>
</feature>
<evidence type="ECO:0000259" key="7">
    <source>
        <dbReference type="PROSITE" id="PS50850"/>
    </source>
</evidence>
<dbReference type="CDD" id="cd17321">
    <property type="entry name" value="MFS_MMR_MDR_like"/>
    <property type="match status" value="1"/>
</dbReference>
<dbReference type="InterPro" id="IPR036259">
    <property type="entry name" value="MFS_trans_sf"/>
</dbReference>
<reference evidence="8" key="1">
    <citation type="submission" date="2022-06" db="EMBL/GenBank/DDBJ databases">
        <title>Genome sequencing of Brevibacillus sp. BB3-R1.</title>
        <authorList>
            <person name="Heo J."/>
            <person name="Lee D."/>
            <person name="Won M."/>
            <person name="Han B.-H."/>
            <person name="Hong S.-B."/>
            <person name="Kwon S.-W."/>
        </authorList>
    </citation>
    <scope>NUCLEOTIDE SEQUENCE</scope>
    <source>
        <strain evidence="8">BB3-R1</strain>
    </source>
</reference>
<sequence>MKKLLMAGGHTKSIVWLSFLAFFSVLNETIFNVSLPDIATHFRITPSAANWVNTSFILTFAIGTAVYGKLSDLYGSKKLLLLGLWIYGAGSLLGLFFHSWYPGVLAARMIQGAGVSAVPALILVIITRYIDRKHHGKAFGMVGSMVACGEGIAPVIGGVVTEYLHWFMLFLLPMMMLLTIPIFMRIIPDETSVKGKTDVIGASLLSGGIVAFTLFMTAYQWGYLAVCLLFFLAFGLRIRQAEQPFIEPSLLGKRTFIIGVLTGSILLGTVAGYVSMIPYMMKEVHQLPTSLIGIGVLFPGTVSVALFGIVGGALVDKLGKVFTMSAGLSMIGSSFLIVSLFPDRTPWLVSGAVVLTFGGLSLVKTVVSTFVAATLRPEESGSGMGLLNFACFLGEGIGVATVGGLLTKSWLAFPLLPTVTDAAAFHYSNLILINIAVLVLGGIGFLFLIPYRQWWEVRKTM</sequence>
<feature type="transmembrane region" description="Helical" evidence="6">
    <location>
        <begin position="166"/>
        <end position="187"/>
    </location>
</feature>
<feature type="transmembrane region" description="Helical" evidence="6">
    <location>
        <begin position="79"/>
        <end position="100"/>
    </location>
</feature>
<gene>
    <name evidence="8" type="ORF">NDK47_11620</name>
</gene>
<dbReference type="PANTHER" id="PTHR42718">
    <property type="entry name" value="MAJOR FACILITATOR SUPERFAMILY MULTIDRUG TRANSPORTER MFSC"/>
    <property type="match status" value="1"/>
</dbReference>
<comment type="subcellular location">
    <subcellularLocation>
        <location evidence="1">Cell membrane</location>
        <topology evidence="1">Multi-pass membrane protein</topology>
    </subcellularLocation>
</comment>
<feature type="transmembrane region" description="Helical" evidence="6">
    <location>
        <begin position="321"/>
        <end position="341"/>
    </location>
</feature>
<evidence type="ECO:0000256" key="5">
    <source>
        <dbReference type="ARBA" id="ARBA00023136"/>
    </source>
</evidence>
<feature type="transmembrane region" description="Helical" evidence="6">
    <location>
        <begin position="138"/>
        <end position="160"/>
    </location>
</feature>
<dbReference type="PANTHER" id="PTHR42718:SF9">
    <property type="entry name" value="MAJOR FACILITATOR SUPERFAMILY MULTIDRUG TRANSPORTER MFSC"/>
    <property type="match status" value="1"/>
</dbReference>
<evidence type="ECO:0000313" key="8">
    <source>
        <dbReference type="EMBL" id="USG67880.1"/>
    </source>
</evidence>
<keyword evidence="3 6" id="KW-0812">Transmembrane</keyword>
<proteinExistence type="predicted"/>
<keyword evidence="5 6" id="KW-0472">Membrane</keyword>
<dbReference type="Proteomes" id="UP001056500">
    <property type="component" value="Chromosome"/>
</dbReference>
<feature type="transmembrane region" description="Helical" evidence="6">
    <location>
        <begin position="385"/>
        <end position="407"/>
    </location>
</feature>
<dbReference type="PROSITE" id="PS50850">
    <property type="entry name" value="MFS"/>
    <property type="match status" value="1"/>
</dbReference>
<feature type="transmembrane region" description="Helical" evidence="6">
    <location>
        <begin position="106"/>
        <end position="126"/>
    </location>
</feature>
<keyword evidence="2" id="KW-0813">Transport</keyword>
<keyword evidence="9" id="KW-1185">Reference proteome</keyword>
<keyword evidence="4 6" id="KW-1133">Transmembrane helix</keyword>
<organism evidence="8 9">
    <name type="scientific">Brevibacillus ruminantium</name>
    <dbReference type="NCBI Taxonomy" id="2950604"/>
    <lineage>
        <taxon>Bacteria</taxon>
        <taxon>Bacillati</taxon>
        <taxon>Bacillota</taxon>
        <taxon>Bacilli</taxon>
        <taxon>Bacillales</taxon>
        <taxon>Paenibacillaceae</taxon>
        <taxon>Brevibacillus</taxon>
    </lineage>
</organism>
<feature type="transmembrane region" description="Helical" evidence="6">
    <location>
        <begin position="199"/>
        <end position="215"/>
    </location>
</feature>
<protein>
    <submittedName>
        <fullName evidence="8">MFS transporter</fullName>
    </submittedName>
</protein>
<evidence type="ECO:0000256" key="3">
    <source>
        <dbReference type="ARBA" id="ARBA00022692"/>
    </source>
</evidence>
<evidence type="ECO:0000256" key="6">
    <source>
        <dbReference type="SAM" id="Phobius"/>
    </source>
</evidence>
<dbReference type="Gene3D" id="1.20.1250.20">
    <property type="entry name" value="MFS general substrate transporter like domains"/>
    <property type="match status" value="1"/>
</dbReference>